<evidence type="ECO:0000256" key="7">
    <source>
        <dbReference type="ARBA" id="ARBA00023163"/>
    </source>
</evidence>
<dbReference type="CDD" id="cd07977">
    <property type="entry name" value="TFIIE_beta_winged_helix"/>
    <property type="match status" value="1"/>
</dbReference>
<dbReference type="PANTHER" id="PTHR12716">
    <property type="entry name" value="TRANSCRIPTION INITIATION FACTOR IIE, BETA SUBUNIT"/>
    <property type="match status" value="1"/>
</dbReference>
<dbReference type="OrthoDB" id="6482909at2759"/>
<keyword evidence="5" id="KW-0805">Transcription regulation</keyword>
<evidence type="ECO:0000256" key="6">
    <source>
        <dbReference type="ARBA" id="ARBA00023125"/>
    </source>
</evidence>
<feature type="compositionally biased region" description="Basic and acidic residues" evidence="10">
    <location>
        <begin position="1"/>
        <end position="13"/>
    </location>
</feature>
<evidence type="ECO:0000313" key="14">
    <source>
        <dbReference type="Proteomes" id="UP000789524"/>
    </source>
</evidence>
<dbReference type="Gene3D" id="2.20.25.240">
    <property type="match status" value="1"/>
</dbReference>
<evidence type="ECO:0000256" key="9">
    <source>
        <dbReference type="ARBA" id="ARBA00025581"/>
    </source>
</evidence>
<keyword evidence="7" id="KW-0804">Transcription</keyword>
<protein>
    <submittedName>
        <fullName evidence="13">(African queen) hypothetical protein</fullName>
    </submittedName>
</protein>
<reference evidence="13" key="1">
    <citation type="submission" date="2021-09" db="EMBL/GenBank/DDBJ databases">
        <authorList>
            <person name="Martin H S."/>
        </authorList>
    </citation>
    <scope>NUCLEOTIDE SEQUENCE</scope>
</reference>
<dbReference type="EMBL" id="CAKASE010000077">
    <property type="protein sequence ID" value="CAG9578149.1"/>
    <property type="molecule type" value="Genomic_DNA"/>
</dbReference>
<feature type="compositionally biased region" description="Basic and acidic residues" evidence="10">
    <location>
        <begin position="22"/>
        <end position="36"/>
    </location>
</feature>
<dbReference type="InterPro" id="IPR011333">
    <property type="entry name" value="SKP1/BTB/POZ_sf"/>
</dbReference>
<dbReference type="InterPro" id="IPR016656">
    <property type="entry name" value="TFIIE-bsu"/>
</dbReference>
<dbReference type="FunFam" id="1.10.10.10:FF:000177">
    <property type="entry name" value="Transcription initiation factor IIE subunit beta"/>
    <property type="match status" value="1"/>
</dbReference>
<feature type="domain" description="TFIIE beta" evidence="12">
    <location>
        <begin position="52"/>
        <end position="139"/>
    </location>
</feature>
<dbReference type="Pfam" id="PF02186">
    <property type="entry name" value="TFIIE_beta"/>
    <property type="match status" value="1"/>
</dbReference>
<feature type="compositionally biased region" description="Basic residues" evidence="10">
    <location>
        <begin position="248"/>
        <end position="263"/>
    </location>
</feature>
<evidence type="ECO:0000259" key="12">
    <source>
        <dbReference type="PROSITE" id="PS51351"/>
    </source>
</evidence>
<dbReference type="Gene3D" id="3.30.710.10">
    <property type="entry name" value="Potassium Channel Kv1.1, Chain A"/>
    <property type="match status" value="1"/>
</dbReference>
<keyword evidence="6" id="KW-0238">DNA-binding</keyword>
<organism evidence="13 14">
    <name type="scientific">Danaus chrysippus</name>
    <name type="common">African queen</name>
    <dbReference type="NCBI Taxonomy" id="151541"/>
    <lineage>
        <taxon>Eukaryota</taxon>
        <taxon>Metazoa</taxon>
        <taxon>Ecdysozoa</taxon>
        <taxon>Arthropoda</taxon>
        <taxon>Hexapoda</taxon>
        <taxon>Insecta</taxon>
        <taxon>Pterygota</taxon>
        <taxon>Neoptera</taxon>
        <taxon>Endopterygota</taxon>
        <taxon>Lepidoptera</taxon>
        <taxon>Glossata</taxon>
        <taxon>Ditrysia</taxon>
        <taxon>Papilionoidea</taxon>
        <taxon>Nymphalidae</taxon>
        <taxon>Danainae</taxon>
        <taxon>Danaini</taxon>
        <taxon>Danaina</taxon>
        <taxon>Danaus</taxon>
        <taxon>Anosia</taxon>
    </lineage>
</organism>
<dbReference type="GO" id="GO:0008270">
    <property type="term" value="F:zinc ion binding"/>
    <property type="evidence" value="ECO:0007669"/>
    <property type="project" value="UniProtKB-KW"/>
</dbReference>
<evidence type="ECO:0000256" key="2">
    <source>
        <dbReference type="ARBA" id="ARBA00022723"/>
    </source>
</evidence>
<dbReference type="GO" id="GO:0003677">
    <property type="term" value="F:DNA binding"/>
    <property type="evidence" value="ECO:0007669"/>
    <property type="project" value="UniProtKB-KW"/>
</dbReference>
<dbReference type="SMART" id="SM00225">
    <property type="entry name" value="BTB"/>
    <property type="match status" value="1"/>
</dbReference>
<evidence type="ECO:0000256" key="10">
    <source>
        <dbReference type="SAM" id="MobiDB-lite"/>
    </source>
</evidence>
<dbReference type="PROSITE" id="PS51351">
    <property type="entry name" value="TFIIE_BETA_C"/>
    <property type="match status" value="1"/>
</dbReference>
<dbReference type="GO" id="GO:0001097">
    <property type="term" value="F:TFIIH-class transcription factor complex binding"/>
    <property type="evidence" value="ECO:0007669"/>
    <property type="project" value="TreeGrafter"/>
</dbReference>
<evidence type="ECO:0000259" key="11">
    <source>
        <dbReference type="PROSITE" id="PS50097"/>
    </source>
</evidence>
<dbReference type="Proteomes" id="UP000789524">
    <property type="component" value="Unassembled WGS sequence"/>
</dbReference>
<keyword evidence="3" id="KW-0863">Zinc-finger</keyword>
<comment type="function">
    <text evidence="9">Recruits TFIIH to the initiation complex and stimulates the RNA polymerase II C-terminal domain kinase and DNA-dependent ATPase activities of TFIIH. Both TFIIH and TFIIE are required for promoter clearance by RNA polymerase.</text>
</comment>
<evidence type="ECO:0000256" key="4">
    <source>
        <dbReference type="ARBA" id="ARBA00022833"/>
    </source>
</evidence>
<dbReference type="PANTHER" id="PTHR12716:SF8">
    <property type="entry name" value="TRANSCRIPTION INITIATION FACTOR IIE SUBUNIT BETA"/>
    <property type="match status" value="1"/>
</dbReference>
<dbReference type="AlphaFoldDB" id="A0A8J2VV41"/>
<dbReference type="InterPro" id="IPR040501">
    <property type="entry name" value="TFA2_Winged_2"/>
</dbReference>
<dbReference type="InterPro" id="IPR003166">
    <property type="entry name" value="TFIIE_bsu_DNA-bd"/>
</dbReference>
<dbReference type="InterPro" id="IPR007588">
    <property type="entry name" value="Znf_FLYWCH"/>
</dbReference>
<keyword evidence="14" id="KW-1185">Reference proteome</keyword>
<comment type="caution">
    <text evidence="13">The sequence shown here is derived from an EMBL/GenBank/DDBJ whole genome shotgun (WGS) entry which is preliminary data.</text>
</comment>
<dbReference type="InterPro" id="IPR036390">
    <property type="entry name" value="WH_DNA-bd_sf"/>
</dbReference>
<dbReference type="Pfam" id="PF00651">
    <property type="entry name" value="BTB"/>
    <property type="match status" value="1"/>
</dbReference>
<keyword evidence="2" id="KW-0479">Metal-binding</keyword>
<dbReference type="InterPro" id="IPR000210">
    <property type="entry name" value="BTB/POZ_dom"/>
</dbReference>
<dbReference type="Pfam" id="PF04500">
    <property type="entry name" value="FLYWCH"/>
    <property type="match status" value="1"/>
</dbReference>
<gene>
    <name evidence="13" type="ORF">DCHRY22_LOCUS12618</name>
</gene>
<evidence type="ECO:0000256" key="1">
    <source>
        <dbReference type="ARBA" id="ARBA00004123"/>
    </source>
</evidence>
<dbReference type="SUPFAM" id="SSF54695">
    <property type="entry name" value="POZ domain"/>
    <property type="match status" value="1"/>
</dbReference>
<keyword evidence="4" id="KW-0862">Zinc</keyword>
<name>A0A8J2VV41_9NEOP</name>
<evidence type="ECO:0000313" key="13">
    <source>
        <dbReference type="EMBL" id="CAG9578149.1"/>
    </source>
</evidence>
<comment type="subcellular location">
    <subcellularLocation>
        <location evidence="1">Nucleus</location>
    </subcellularLocation>
</comment>
<dbReference type="SUPFAM" id="SSF46785">
    <property type="entry name" value="Winged helix' DNA-binding domain"/>
    <property type="match status" value="1"/>
</dbReference>
<dbReference type="GO" id="GO:0005673">
    <property type="term" value="C:transcription factor TFIIE complex"/>
    <property type="evidence" value="ECO:0007669"/>
    <property type="project" value="InterPro"/>
</dbReference>
<dbReference type="Gene3D" id="1.10.10.10">
    <property type="entry name" value="Winged helix-like DNA-binding domain superfamily/Winged helix DNA-binding domain"/>
    <property type="match status" value="1"/>
</dbReference>
<dbReference type="InterPro" id="IPR036388">
    <property type="entry name" value="WH-like_DNA-bd_sf"/>
</dbReference>
<dbReference type="GO" id="GO:0006367">
    <property type="term" value="P:transcription initiation at RNA polymerase II promoter"/>
    <property type="evidence" value="ECO:0007669"/>
    <property type="project" value="InterPro"/>
</dbReference>
<feature type="domain" description="BTB" evidence="11">
    <location>
        <begin position="315"/>
        <end position="380"/>
    </location>
</feature>
<feature type="region of interest" description="Disordered" evidence="10">
    <location>
        <begin position="239"/>
        <end position="263"/>
    </location>
</feature>
<evidence type="ECO:0000256" key="3">
    <source>
        <dbReference type="ARBA" id="ARBA00022771"/>
    </source>
</evidence>
<proteinExistence type="predicted"/>
<dbReference type="CDD" id="cd18315">
    <property type="entry name" value="BTB_POZ_BAB-like"/>
    <property type="match status" value="1"/>
</dbReference>
<dbReference type="Pfam" id="PF18121">
    <property type="entry name" value="TFA2_Winged_2"/>
    <property type="match status" value="1"/>
</dbReference>
<accession>A0A8J2VV41</accession>
<sequence length="603" mass="68897">MDPALLREREAFRKKALATPSVEKKKRDDSFKDDGKKKSKSSSSANAAPKLDATNYKTMAGSSSYRFGVLARIVRHMKSRHQEGDDHPLSIDEILDETNQLDVGSKIKQWLQTEALQNNPKIEHTFDGKFIFKPVYKIKDKKSLLRLLKQHDLKGLGGIFLEDVQESLPHSERALKSLAQEILYITRFSDKKKILFYNDKTATLDVDEEFVKLWRATAVDAMDDAKIEEYLEKQGIKSMQDHGPRKPVVPKRKKVTQKRRQFKKPRDNEHLADVLETCKLYNITNTESQFSLSWDDHVANICNGLSLLQQNGEFVDMTLAADGHLVKVHQVIMALSSPFLKDLISSAECPHPVIFLNKISHTTLSALLEYIYTGEVLVAIEDLNELIDAAKELHIKGLQEMNLADALSVDERKTNEEYFTQIECLDGNQDIYLELPNQESNQQAMDDGSCSFIVSDIRSVNDVDQLYVVPLEKKEDPELIEKIKKGHIMGNIDAEACLKTLQYTISNQGSLQMILNRFIYYLKHSNRDKSRQWRCVDYLNHSKCPAYVVTKEDVVVQRISSHNHPFHDRKILKKVKTGSVFSAFNEAEIEGNNRKALEETNSD</sequence>
<keyword evidence="8" id="KW-0539">Nucleus</keyword>
<dbReference type="PROSITE" id="PS50097">
    <property type="entry name" value="BTB"/>
    <property type="match status" value="1"/>
</dbReference>
<evidence type="ECO:0000256" key="8">
    <source>
        <dbReference type="ARBA" id="ARBA00023242"/>
    </source>
</evidence>
<evidence type="ECO:0000256" key="5">
    <source>
        <dbReference type="ARBA" id="ARBA00023015"/>
    </source>
</evidence>
<feature type="region of interest" description="Disordered" evidence="10">
    <location>
        <begin position="1"/>
        <end position="48"/>
    </location>
</feature>